<accession>A0A563W5A3</accession>
<evidence type="ECO:0000313" key="4">
    <source>
        <dbReference type="Proteomes" id="UP000320055"/>
    </source>
</evidence>
<dbReference type="EMBL" id="CAACVJ010000701">
    <property type="protein sequence ID" value="VEP18820.1"/>
    <property type="molecule type" value="Genomic_DNA"/>
</dbReference>
<evidence type="ECO:0000313" key="3">
    <source>
        <dbReference type="EMBL" id="VEP18820.1"/>
    </source>
</evidence>
<evidence type="ECO:0000259" key="2">
    <source>
        <dbReference type="Pfam" id="PF01882"/>
    </source>
</evidence>
<dbReference type="PANTHER" id="PTHR34351">
    <property type="entry name" value="SLR1927 PROTEIN-RELATED"/>
    <property type="match status" value="1"/>
</dbReference>
<dbReference type="AlphaFoldDB" id="A0A563W5A3"/>
<reference evidence="3 4" key="1">
    <citation type="submission" date="2019-01" db="EMBL/GenBank/DDBJ databases">
        <authorList>
            <person name="Brito A."/>
        </authorList>
    </citation>
    <scope>NUCLEOTIDE SEQUENCE [LARGE SCALE GENOMIC DNA]</scope>
    <source>
        <strain evidence="3">1</strain>
    </source>
</reference>
<dbReference type="Pfam" id="PF01882">
    <property type="entry name" value="DUF58"/>
    <property type="match status" value="1"/>
</dbReference>
<sequence>MKPLPYRLFHSSYTVTQWFKRRFTTLGIGLLICLVISAMIGIDTKQTMAYQIFAFLLSMLGIAMVWSLRFRDRFTVSRTLPKFGTVGISLQYPITIENRTHKLQIGLQISENFADPRPNRTELTKYLRSYPQKSRFVSLSVVYYRWLKLIKRNQGATTKAISLSTIASRSTAKATVELMPSRRGVIRLAGVIIARPDPLGLFNACKMVSLPQSILILPKRYQIPPFELSGARKAQSGNVSLASSVGDSEEFMSLRDYRPGDPLRRIHWKSWAKIGKPVVKEEQAEFFVRHALILDTFQSVEYSDTLEKAVSVAASFACDWQTQESLLDLMFVGESAYCFTSGRGLGNTEQMLEILASVQACQDKPFESLTSRVMERIALLSGCICVLIAWDEERKKLVRYLEGLKVPTLVLVISETEPEDRSNFSNLYWLELDKVQETLMSIST</sequence>
<name>A0A563W5A3_9CYAN</name>
<gene>
    <name evidence="3" type="ORF">H1P_920016</name>
</gene>
<organism evidence="3 4">
    <name type="scientific">Hyella patelloides LEGE 07179</name>
    <dbReference type="NCBI Taxonomy" id="945734"/>
    <lineage>
        <taxon>Bacteria</taxon>
        <taxon>Bacillati</taxon>
        <taxon>Cyanobacteriota</taxon>
        <taxon>Cyanophyceae</taxon>
        <taxon>Pleurocapsales</taxon>
        <taxon>Hyellaceae</taxon>
        <taxon>Hyella</taxon>
    </lineage>
</organism>
<proteinExistence type="predicted"/>
<dbReference type="InterPro" id="IPR002881">
    <property type="entry name" value="DUF58"/>
</dbReference>
<keyword evidence="4" id="KW-1185">Reference proteome</keyword>
<evidence type="ECO:0000256" key="1">
    <source>
        <dbReference type="SAM" id="Phobius"/>
    </source>
</evidence>
<dbReference type="RefSeq" id="WP_144868325.1">
    <property type="nucleotide sequence ID" value="NZ_LR213849.1"/>
</dbReference>
<keyword evidence="1" id="KW-0812">Transmembrane</keyword>
<keyword evidence="1" id="KW-0472">Membrane</keyword>
<dbReference type="OrthoDB" id="9778037at2"/>
<keyword evidence="1" id="KW-1133">Transmembrane helix</keyword>
<feature type="domain" description="DUF58" evidence="2">
    <location>
        <begin position="254"/>
        <end position="356"/>
    </location>
</feature>
<feature type="transmembrane region" description="Helical" evidence="1">
    <location>
        <begin position="23"/>
        <end position="42"/>
    </location>
</feature>
<protein>
    <recommendedName>
        <fullName evidence="2">DUF58 domain-containing protein</fullName>
    </recommendedName>
</protein>
<dbReference type="Proteomes" id="UP000320055">
    <property type="component" value="Unassembled WGS sequence"/>
</dbReference>
<feature type="transmembrane region" description="Helical" evidence="1">
    <location>
        <begin position="48"/>
        <end position="68"/>
    </location>
</feature>